<keyword evidence="3" id="KW-1185">Reference proteome</keyword>
<evidence type="ECO:0000313" key="3">
    <source>
        <dbReference type="Proteomes" id="UP000037020"/>
    </source>
</evidence>
<sequence length="274" mass="30449">MTAETDGADLTDPASSALAHFGHEVKLEREALGMPRAAFGKEASCGYDLVAKVEKGQRVPPREFAETCDRVFPHANGRFLRLWPLALKFAYPTWFRKYVELEEKATYIRLFHPLLVPGLVQTEEYARAVLRGGRPDSLDDAVTIRMERQRVLAKEDPPRLWLVLSEYVLRRKAVGDAAVMRGQLQRLRAIAETPRNVVQVLPENVHGRSNPFGILSFPDGADVVHVDAFPTGYVVADTVPVAEAQNAYDLLKAGALPPDESAALIDKIMKDVHV</sequence>
<evidence type="ECO:0000259" key="1">
    <source>
        <dbReference type="Pfam" id="PF19054"/>
    </source>
</evidence>
<keyword evidence="2" id="KW-0238">DNA-binding</keyword>
<accession>A0ABR5J3D5</accession>
<name>A0ABR5J3D5_9ACTN</name>
<organism evidence="2 3">
    <name type="scientific">Streptomyces varsoviensis</name>
    <dbReference type="NCBI Taxonomy" id="67373"/>
    <lineage>
        <taxon>Bacteria</taxon>
        <taxon>Bacillati</taxon>
        <taxon>Actinomycetota</taxon>
        <taxon>Actinomycetes</taxon>
        <taxon>Kitasatosporales</taxon>
        <taxon>Streptomycetaceae</taxon>
        <taxon>Streptomyces</taxon>
    </lineage>
</organism>
<reference evidence="2 3" key="1">
    <citation type="submission" date="2015-07" db="EMBL/GenBank/DDBJ databases">
        <authorList>
            <person name="Ju K.-S."/>
            <person name="Doroghazi J.R."/>
            <person name="Metcalf W.W."/>
        </authorList>
    </citation>
    <scope>NUCLEOTIDE SEQUENCE [LARGE SCALE GENOMIC DNA]</scope>
    <source>
        <strain evidence="2 3">NRRL B-3589</strain>
    </source>
</reference>
<proteinExistence type="predicted"/>
<dbReference type="Pfam" id="PF19054">
    <property type="entry name" value="DUF5753"/>
    <property type="match status" value="1"/>
</dbReference>
<protein>
    <submittedName>
        <fullName evidence="2">DNA-binding protein</fullName>
    </submittedName>
</protein>
<feature type="domain" description="DUF5753" evidence="1">
    <location>
        <begin position="95"/>
        <end position="266"/>
    </location>
</feature>
<dbReference type="EMBL" id="LGUT01001984">
    <property type="protein sequence ID" value="KOG87879.1"/>
    <property type="molecule type" value="Genomic_DNA"/>
</dbReference>
<comment type="caution">
    <text evidence="2">The sequence shown here is derived from an EMBL/GenBank/DDBJ whole genome shotgun (WGS) entry which is preliminary data.</text>
</comment>
<evidence type="ECO:0000313" key="2">
    <source>
        <dbReference type="EMBL" id="KOG87879.1"/>
    </source>
</evidence>
<dbReference type="InterPro" id="IPR043917">
    <property type="entry name" value="DUF5753"/>
</dbReference>
<gene>
    <name evidence="2" type="ORF">ADK38_22905</name>
</gene>
<dbReference type="GO" id="GO:0003677">
    <property type="term" value="F:DNA binding"/>
    <property type="evidence" value="ECO:0007669"/>
    <property type="project" value="UniProtKB-KW"/>
</dbReference>
<dbReference type="RefSeq" id="WP_030886944.1">
    <property type="nucleotide sequence ID" value="NZ_JBIRHZ010000003.1"/>
</dbReference>
<dbReference type="Proteomes" id="UP000037020">
    <property type="component" value="Unassembled WGS sequence"/>
</dbReference>